<dbReference type="SUPFAM" id="SSF51395">
    <property type="entry name" value="FMN-linked oxidoreductases"/>
    <property type="match status" value="1"/>
</dbReference>
<comment type="subcellular location">
    <subcellularLocation>
        <location evidence="2">Nucleus</location>
    </subcellularLocation>
</comment>
<evidence type="ECO:0000256" key="21">
    <source>
        <dbReference type="ARBA" id="ARBA00048342"/>
    </source>
</evidence>
<keyword evidence="16" id="KW-0804">Transcription</keyword>
<dbReference type="GO" id="GO:0003723">
    <property type="term" value="F:RNA binding"/>
    <property type="evidence" value="ECO:0007669"/>
    <property type="project" value="TreeGrafter"/>
</dbReference>
<dbReference type="GO" id="GO:0050660">
    <property type="term" value="F:flavin adenine dinucleotide binding"/>
    <property type="evidence" value="ECO:0007669"/>
    <property type="project" value="UniProtKB-UniRule"/>
</dbReference>
<keyword evidence="6" id="KW-0507">mRNA processing</keyword>
<evidence type="ECO:0000256" key="10">
    <source>
        <dbReference type="ARBA" id="ARBA00022771"/>
    </source>
</evidence>
<dbReference type="Proteomes" id="UP000678499">
    <property type="component" value="Unassembled WGS sequence"/>
</dbReference>
<evidence type="ECO:0000256" key="9">
    <source>
        <dbReference type="ARBA" id="ARBA00022737"/>
    </source>
</evidence>
<evidence type="ECO:0000256" key="20">
    <source>
        <dbReference type="ARBA" id="ARBA00048266"/>
    </source>
</evidence>
<dbReference type="OrthoDB" id="259935at2759"/>
<comment type="catalytic activity">
    <reaction evidence="23">
        <text>5,6-dihydrouridine(47) in tRNA + NADP(+) = uridine(47) in tRNA + NADPH + H(+)</text>
        <dbReference type="Rhea" id="RHEA:53360"/>
        <dbReference type="Rhea" id="RHEA-COMP:13539"/>
        <dbReference type="Rhea" id="RHEA-COMP:13540"/>
        <dbReference type="ChEBI" id="CHEBI:15378"/>
        <dbReference type="ChEBI" id="CHEBI:57783"/>
        <dbReference type="ChEBI" id="CHEBI:58349"/>
        <dbReference type="ChEBI" id="CHEBI:65315"/>
        <dbReference type="ChEBI" id="CHEBI:74443"/>
        <dbReference type="EC" id="1.3.1.89"/>
    </reaction>
    <physiologicalReaction direction="right-to-left" evidence="23">
        <dbReference type="Rhea" id="RHEA:53362"/>
    </physiologicalReaction>
</comment>
<evidence type="ECO:0000256" key="22">
    <source>
        <dbReference type="ARBA" id="ARBA00049447"/>
    </source>
</evidence>
<keyword evidence="4 25" id="KW-0285">Flavoprotein</keyword>
<keyword evidence="13 25" id="KW-0560">Oxidoreductase</keyword>
<comment type="function">
    <text evidence="19">Catalyzes the synthesis of dihydrouridine, a modified base, in various RNAs, such as tRNAs, mRNAs and some long non-coding RNAs (lncRNAs). Mainly modifies the uridine in position 47 (U47) in the D-loop of most cytoplasmic tRNAs. Also able to mediate the formation of dihydrouridine in some mRNAs, thereby regulating their translation.</text>
</comment>
<keyword evidence="12" id="KW-0521">NADP</keyword>
<dbReference type="SUPFAM" id="SSF101546">
    <property type="entry name" value="ASF1-like"/>
    <property type="match status" value="1"/>
</dbReference>
<sequence length="813" mass="91959">MLSEASVVNEKPVGVAPVKPKFHQPKLEKNVAMDYIPDEAKRKLHDAATDDDGGPPEKAAKLSRKERKKLFAGQNKNRPRPTSFARDKKPCPSIKCVTVDDEWVDCRYTGCAFLHDVKKYMDMKPSDIDDRCHVFYERGFCPSGLACRYGQCHIRETDGKNLINKDLQGKYKTEKNGIPEHLINSLRKRKHDFSKCEEVLKLYQENKDSFVDSARDADVKRVPWKSKPLYLAPLTTVGNLPFRRICKEFGADITCGEMALAKSLLNGRPDEWVLTKRHPTEDFFGVQICGSTANVLTKCVQVLVENLELDFIDLNMGCPIDAIYAQGAGSGLMRRKNVVEQVVRTSKRIVGPSFPITLKMRTGLTSEKRIAHELISSAKEWGVDMITLHGRSRTQRYKNNADWDYIEECALKADPLPVFGNGDVLSFEDAPVKRFYGSEPSATSGMMIGRGALIKPWLFREIKEQRHWDISAQERLDIVKKYANYGLEHWGSDDQGVDRTRRFLLEWLSFLHRYIPVGLLEVLPQKINERPPPYFGRSDLETLLSSPLCSDWVCFFSGASEEKKSKMAKVHVSNVTVLDNPSPFVNPLQFQVTFDCIEDLPEDLEWKLIYVGSAESENYDQVLDTVYVGPVPEGRHMFVFQADAPDTGKIPAEDIVGVTVILLTCSYNGQEFVRVGYYVNNEYADAELKENPPAVICFDKLQRNILASDPRVTRFKINWGPSKDAERVGAESSSKDSTSASLKGGIVSCEVPLMEDDDDDEEDTPFLPRERMDRVIECSQMEEGQLTPGCKFVDESGQIKARFSKDDCISMEQ</sequence>
<evidence type="ECO:0000256" key="2">
    <source>
        <dbReference type="ARBA" id="ARBA00004123"/>
    </source>
</evidence>
<keyword evidence="17" id="KW-0143">Chaperone</keyword>
<evidence type="ECO:0000256" key="18">
    <source>
        <dbReference type="ARBA" id="ARBA00023242"/>
    </source>
</evidence>
<feature type="domain" description="C3H1-type" evidence="27">
    <location>
        <begin position="131"/>
        <end position="156"/>
    </location>
</feature>
<evidence type="ECO:0000313" key="29">
    <source>
        <dbReference type="Proteomes" id="UP000678499"/>
    </source>
</evidence>
<keyword evidence="15" id="KW-0520">NAD</keyword>
<feature type="zinc finger region" description="C3H1-type" evidence="24">
    <location>
        <begin position="131"/>
        <end position="156"/>
    </location>
</feature>
<dbReference type="EC" id="1.3.1.-" evidence="25"/>
<keyword evidence="14" id="KW-0805">Transcription regulation</keyword>
<dbReference type="InterPro" id="IPR013785">
    <property type="entry name" value="Aldolase_TIM"/>
</dbReference>
<comment type="catalytic activity">
    <reaction evidence="20">
        <text>5,6-dihydrouridine(47) in tRNA + NAD(+) = uridine(47) in tRNA + NADH + H(+)</text>
        <dbReference type="Rhea" id="RHEA:53364"/>
        <dbReference type="Rhea" id="RHEA-COMP:13539"/>
        <dbReference type="Rhea" id="RHEA-COMP:13540"/>
        <dbReference type="ChEBI" id="CHEBI:15378"/>
        <dbReference type="ChEBI" id="CHEBI:57540"/>
        <dbReference type="ChEBI" id="CHEBI:57945"/>
        <dbReference type="ChEBI" id="CHEBI:65315"/>
        <dbReference type="ChEBI" id="CHEBI:74443"/>
        <dbReference type="EC" id="1.3.1.89"/>
    </reaction>
    <physiologicalReaction direction="right-to-left" evidence="20">
        <dbReference type="Rhea" id="RHEA:53366"/>
    </physiologicalReaction>
</comment>
<dbReference type="FunFam" id="3.20.20.70:FF:000067">
    <property type="entry name" value="tRNA-dihydrouridine(47) synthase [NAD(P)(+)]"/>
    <property type="match status" value="1"/>
</dbReference>
<dbReference type="CDD" id="cd02801">
    <property type="entry name" value="DUS_like_FMN"/>
    <property type="match status" value="1"/>
</dbReference>
<dbReference type="EMBL" id="CAJPEX010004362">
    <property type="protein sequence ID" value="CAG0922968.1"/>
    <property type="molecule type" value="Genomic_DNA"/>
</dbReference>
<feature type="compositionally biased region" description="Basic residues" evidence="26">
    <location>
        <begin position="61"/>
        <end position="70"/>
    </location>
</feature>
<evidence type="ECO:0000256" key="24">
    <source>
        <dbReference type="PROSITE-ProRule" id="PRU00723"/>
    </source>
</evidence>
<dbReference type="GO" id="GO:0005634">
    <property type="term" value="C:nucleus"/>
    <property type="evidence" value="ECO:0007669"/>
    <property type="project" value="UniProtKB-SubCell"/>
</dbReference>
<evidence type="ECO:0000313" key="28">
    <source>
        <dbReference type="EMBL" id="CAD7282816.1"/>
    </source>
</evidence>
<evidence type="ECO:0000256" key="1">
    <source>
        <dbReference type="ARBA" id="ARBA00001917"/>
    </source>
</evidence>
<comment type="similarity">
    <text evidence="3">Belongs to the ASF1 family.</text>
</comment>
<organism evidence="28">
    <name type="scientific">Notodromas monacha</name>
    <dbReference type="NCBI Taxonomy" id="399045"/>
    <lineage>
        <taxon>Eukaryota</taxon>
        <taxon>Metazoa</taxon>
        <taxon>Ecdysozoa</taxon>
        <taxon>Arthropoda</taxon>
        <taxon>Crustacea</taxon>
        <taxon>Oligostraca</taxon>
        <taxon>Ostracoda</taxon>
        <taxon>Podocopa</taxon>
        <taxon>Podocopida</taxon>
        <taxon>Cypridocopina</taxon>
        <taxon>Cypridoidea</taxon>
        <taxon>Cyprididae</taxon>
        <taxon>Notodromas</taxon>
    </lineage>
</organism>
<dbReference type="PROSITE" id="PS50103">
    <property type="entry name" value="ZF_C3H1"/>
    <property type="match status" value="1"/>
</dbReference>
<comment type="catalytic activity">
    <reaction evidence="22">
        <text>a 5,6-dihydrouridine in mRNA + NADP(+) = a uridine in mRNA + NADPH + H(+)</text>
        <dbReference type="Rhea" id="RHEA:69855"/>
        <dbReference type="Rhea" id="RHEA-COMP:14658"/>
        <dbReference type="Rhea" id="RHEA-COMP:17789"/>
        <dbReference type="ChEBI" id="CHEBI:15378"/>
        <dbReference type="ChEBI" id="CHEBI:57783"/>
        <dbReference type="ChEBI" id="CHEBI:58349"/>
        <dbReference type="ChEBI" id="CHEBI:65315"/>
        <dbReference type="ChEBI" id="CHEBI:74443"/>
    </reaction>
    <physiologicalReaction direction="right-to-left" evidence="22">
        <dbReference type="Rhea" id="RHEA:69857"/>
    </physiologicalReaction>
</comment>
<keyword evidence="18" id="KW-0539">Nucleus</keyword>
<evidence type="ECO:0000256" key="13">
    <source>
        <dbReference type="ARBA" id="ARBA00023002"/>
    </source>
</evidence>
<reference evidence="28" key="1">
    <citation type="submission" date="2020-11" db="EMBL/GenBank/DDBJ databases">
        <authorList>
            <person name="Tran Van P."/>
        </authorList>
    </citation>
    <scope>NUCLEOTIDE SEQUENCE</scope>
</reference>
<evidence type="ECO:0000256" key="26">
    <source>
        <dbReference type="SAM" id="MobiDB-lite"/>
    </source>
</evidence>
<dbReference type="InterPro" id="IPR036747">
    <property type="entry name" value="ASF1-like_sf"/>
</dbReference>
<evidence type="ECO:0000256" key="4">
    <source>
        <dbReference type="ARBA" id="ARBA00022630"/>
    </source>
</evidence>
<dbReference type="Gene3D" id="3.20.20.70">
    <property type="entry name" value="Aldolase class I"/>
    <property type="match status" value="1"/>
</dbReference>
<dbReference type="InterPro" id="IPR000571">
    <property type="entry name" value="Znf_CCCH"/>
</dbReference>
<dbReference type="GO" id="GO:0006325">
    <property type="term" value="P:chromatin organization"/>
    <property type="evidence" value="ECO:0007669"/>
    <property type="project" value="InterPro"/>
</dbReference>
<dbReference type="GO" id="GO:0102265">
    <property type="term" value="F:tRNA-dihydrouridine47 synthase activity"/>
    <property type="evidence" value="ECO:0007669"/>
    <property type="project" value="UniProtKB-EC"/>
</dbReference>
<dbReference type="Pfam" id="PF04729">
    <property type="entry name" value="ASF1_hist_chap"/>
    <property type="match status" value="1"/>
</dbReference>
<evidence type="ECO:0000256" key="3">
    <source>
        <dbReference type="ARBA" id="ARBA00006051"/>
    </source>
</evidence>
<dbReference type="Gene3D" id="2.60.40.1490">
    <property type="entry name" value="Histone chaperone ASF1-like"/>
    <property type="match status" value="1"/>
</dbReference>
<dbReference type="InterPro" id="IPR018517">
    <property type="entry name" value="tRNA_hU_synthase_CS"/>
</dbReference>
<comment type="similarity">
    <text evidence="25">Belongs to the dus family. Dus3 subfamily.</text>
</comment>
<evidence type="ECO:0000256" key="19">
    <source>
        <dbReference type="ARBA" id="ARBA00045365"/>
    </source>
</evidence>
<keyword evidence="11 24" id="KW-0862">Zinc</keyword>
<comment type="cofactor">
    <cofactor evidence="1 25">
        <name>FMN</name>
        <dbReference type="ChEBI" id="CHEBI:58210"/>
    </cofactor>
</comment>
<dbReference type="PANTHER" id="PTHR45846:SF1">
    <property type="entry name" value="TRNA-DIHYDROURIDINE(47) SYNTHASE [NAD(P)(+)]-LIKE"/>
    <property type="match status" value="1"/>
</dbReference>
<evidence type="ECO:0000256" key="5">
    <source>
        <dbReference type="ARBA" id="ARBA00022643"/>
    </source>
</evidence>
<evidence type="ECO:0000256" key="12">
    <source>
        <dbReference type="ARBA" id="ARBA00022857"/>
    </source>
</evidence>
<keyword evidence="5 25" id="KW-0288">FMN</keyword>
<dbReference type="PANTHER" id="PTHR45846">
    <property type="entry name" value="TRNA-DIHYDROURIDINE(47) SYNTHASE [NAD(P)(+)]-LIKE"/>
    <property type="match status" value="1"/>
</dbReference>
<dbReference type="Pfam" id="PF01207">
    <property type="entry name" value="Dus"/>
    <property type="match status" value="1"/>
</dbReference>
<keyword evidence="29" id="KW-1185">Reference proteome</keyword>
<evidence type="ECO:0000256" key="11">
    <source>
        <dbReference type="ARBA" id="ARBA00022833"/>
    </source>
</evidence>
<evidence type="ECO:0000256" key="6">
    <source>
        <dbReference type="ARBA" id="ARBA00022664"/>
    </source>
</evidence>
<keyword evidence="8 24" id="KW-0479">Metal-binding</keyword>
<keyword evidence="10 24" id="KW-0863">Zinc-finger</keyword>
<dbReference type="InterPro" id="IPR006818">
    <property type="entry name" value="ASF1-like"/>
</dbReference>
<dbReference type="GO" id="GO:0008270">
    <property type="term" value="F:zinc ion binding"/>
    <property type="evidence" value="ECO:0007669"/>
    <property type="project" value="UniProtKB-KW"/>
</dbReference>
<dbReference type="AlphaFoldDB" id="A0A7R9BX21"/>
<evidence type="ECO:0000256" key="7">
    <source>
        <dbReference type="ARBA" id="ARBA00022694"/>
    </source>
</evidence>
<comment type="catalytic activity">
    <reaction evidence="21">
        <text>a 5,6-dihydrouridine in mRNA + NAD(+) = a uridine in mRNA + NADH + H(+)</text>
        <dbReference type="Rhea" id="RHEA:69851"/>
        <dbReference type="Rhea" id="RHEA-COMP:14658"/>
        <dbReference type="Rhea" id="RHEA-COMP:17789"/>
        <dbReference type="ChEBI" id="CHEBI:15378"/>
        <dbReference type="ChEBI" id="CHEBI:57540"/>
        <dbReference type="ChEBI" id="CHEBI:57945"/>
        <dbReference type="ChEBI" id="CHEBI:65315"/>
        <dbReference type="ChEBI" id="CHEBI:74443"/>
    </reaction>
    <physiologicalReaction direction="right-to-left" evidence="21">
        <dbReference type="Rhea" id="RHEA:69853"/>
    </physiologicalReaction>
</comment>
<feature type="region of interest" description="Disordered" evidence="26">
    <location>
        <begin position="38"/>
        <end position="88"/>
    </location>
</feature>
<feature type="compositionally biased region" description="Basic and acidic residues" evidence="26">
    <location>
        <begin position="38"/>
        <end position="48"/>
    </location>
</feature>
<evidence type="ECO:0000256" key="14">
    <source>
        <dbReference type="ARBA" id="ARBA00023015"/>
    </source>
</evidence>
<evidence type="ECO:0000256" key="17">
    <source>
        <dbReference type="ARBA" id="ARBA00023186"/>
    </source>
</evidence>
<dbReference type="FunFam" id="2.60.40.1490:FF:000001">
    <property type="entry name" value="Histone chaperone ASF1"/>
    <property type="match status" value="1"/>
</dbReference>
<dbReference type="EMBL" id="OA886399">
    <property type="protein sequence ID" value="CAD7282816.1"/>
    <property type="molecule type" value="Genomic_DNA"/>
</dbReference>
<dbReference type="InterPro" id="IPR035587">
    <property type="entry name" value="DUS-like_FMN-bd"/>
</dbReference>
<keyword evidence="7 25" id="KW-0819">tRNA processing</keyword>
<accession>A0A7R9BX21</accession>
<keyword evidence="9" id="KW-0677">Repeat</keyword>
<evidence type="ECO:0000256" key="8">
    <source>
        <dbReference type="ARBA" id="ARBA00022723"/>
    </source>
</evidence>
<protein>
    <recommendedName>
        <fullName evidence="25">tRNA-dihydrouridine(47) synthase [NAD(P)(+)]</fullName>
        <ecNumber evidence="25">1.3.1.-</ecNumber>
    </recommendedName>
    <alternativeName>
        <fullName evidence="25">tRNA-dihydrouridine synthase 3</fullName>
    </alternativeName>
</protein>
<name>A0A7R9BX21_9CRUS</name>
<evidence type="ECO:0000256" key="25">
    <source>
        <dbReference type="RuleBase" id="RU291113"/>
    </source>
</evidence>
<evidence type="ECO:0000256" key="15">
    <source>
        <dbReference type="ARBA" id="ARBA00023027"/>
    </source>
</evidence>
<dbReference type="PROSITE" id="PS01136">
    <property type="entry name" value="UPF0034"/>
    <property type="match status" value="1"/>
</dbReference>
<evidence type="ECO:0000256" key="23">
    <source>
        <dbReference type="ARBA" id="ARBA00049513"/>
    </source>
</evidence>
<gene>
    <name evidence="28" type="ORF">NMOB1V02_LOCUS10435</name>
</gene>
<dbReference type="GO" id="GO:0006397">
    <property type="term" value="P:mRNA processing"/>
    <property type="evidence" value="ECO:0007669"/>
    <property type="project" value="UniProtKB-KW"/>
</dbReference>
<evidence type="ECO:0000259" key="27">
    <source>
        <dbReference type="PROSITE" id="PS50103"/>
    </source>
</evidence>
<evidence type="ECO:0000256" key="16">
    <source>
        <dbReference type="ARBA" id="ARBA00023163"/>
    </source>
</evidence>
<proteinExistence type="inferred from homology"/>